<evidence type="ECO:0000313" key="3">
    <source>
        <dbReference type="EMBL" id="CCH02931.1"/>
    </source>
</evidence>
<protein>
    <submittedName>
        <fullName evidence="3">Protein rfbU</fullName>
    </submittedName>
</protein>
<dbReference type="GO" id="GO:0009103">
    <property type="term" value="P:lipopolysaccharide biosynthetic process"/>
    <property type="evidence" value="ECO:0007669"/>
    <property type="project" value="TreeGrafter"/>
</dbReference>
<dbReference type="STRING" id="1166018.FAES_4932"/>
<dbReference type="KEGG" id="fae:FAES_4932"/>
<dbReference type="OrthoDB" id="9801609at2"/>
<evidence type="ECO:0000313" key="4">
    <source>
        <dbReference type="Proteomes" id="UP000011058"/>
    </source>
</evidence>
<dbReference type="Gene3D" id="3.40.50.2000">
    <property type="entry name" value="Glycogen Phosphorylase B"/>
    <property type="match status" value="1"/>
</dbReference>
<sequence length="363" mass="40703">MRHIFVDTERMRDLNSGLGQTCLRVGQELVRQQPSGTSLTFLVPPGQSGVFGEPSGTLQYREASWWQRFYGPGPAAGSAGTDRFDVWHNLHQDAAYWPSHQPDRLILTINDLNFLERPDYSDEKKQRKLAAVQRRIDRAQVLTTISNYTAGVVRQHLNVPDSKPLQTVYIGVSELPPVPINMPAALGTLAKPFFLFLGVIHPKKNIHVLLALAQAFPDYTLVLAGRDNHPYAAHLRQQAEQLGVANNVLFTGPVDEAAKAWLYAHCEAFLFPSLSEGFGLPVVEAMHYGKPVFLSRLTSLPEVGGKEAFYFDSFGPEAIVETFRAGMQAYYDDPLKAQRLTWQANRFSWQQTGKAYWALYLEA</sequence>
<dbReference type="AlphaFoldDB" id="I0KFM8"/>
<dbReference type="RefSeq" id="WP_015334030.1">
    <property type="nucleotide sequence ID" value="NC_020054.1"/>
</dbReference>
<feature type="domain" description="Glycosyl transferase family 1" evidence="2">
    <location>
        <begin position="191"/>
        <end position="323"/>
    </location>
</feature>
<dbReference type="PANTHER" id="PTHR46401">
    <property type="entry name" value="GLYCOSYLTRANSFERASE WBBK-RELATED"/>
    <property type="match status" value="1"/>
</dbReference>
<dbReference type="PANTHER" id="PTHR46401:SF2">
    <property type="entry name" value="GLYCOSYLTRANSFERASE WBBK-RELATED"/>
    <property type="match status" value="1"/>
</dbReference>
<accession>I0KFM8</accession>
<reference evidence="3 4" key="1">
    <citation type="journal article" date="2012" name="J. Bacteriol.">
        <title>Genome Sequence of Fibrella aestuarina BUZ 2T, a Filamentous Marine Bacterium.</title>
        <authorList>
            <person name="Filippini M."/>
            <person name="Qi W."/>
            <person name="Blom J."/>
            <person name="Goesmann A."/>
            <person name="Smits T.H."/>
            <person name="Bagheri H.C."/>
        </authorList>
    </citation>
    <scope>NUCLEOTIDE SEQUENCE [LARGE SCALE GENOMIC DNA]</scope>
    <source>
        <strain evidence="4">BUZ 2T</strain>
    </source>
</reference>
<evidence type="ECO:0000259" key="2">
    <source>
        <dbReference type="Pfam" id="PF00534"/>
    </source>
</evidence>
<keyword evidence="4" id="KW-1185">Reference proteome</keyword>
<name>I0KFM8_9BACT</name>
<dbReference type="PATRIC" id="fig|1166018.3.peg.1904"/>
<dbReference type="eggNOG" id="COG0438">
    <property type="taxonomic scope" value="Bacteria"/>
</dbReference>
<dbReference type="SUPFAM" id="SSF53756">
    <property type="entry name" value="UDP-Glycosyltransferase/glycogen phosphorylase"/>
    <property type="match status" value="1"/>
</dbReference>
<evidence type="ECO:0000256" key="1">
    <source>
        <dbReference type="ARBA" id="ARBA00022679"/>
    </source>
</evidence>
<dbReference type="Pfam" id="PF00534">
    <property type="entry name" value="Glycos_transf_1"/>
    <property type="match status" value="1"/>
</dbReference>
<proteinExistence type="predicted"/>
<dbReference type="Proteomes" id="UP000011058">
    <property type="component" value="Chromosome"/>
</dbReference>
<dbReference type="InterPro" id="IPR001296">
    <property type="entry name" value="Glyco_trans_1"/>
</dbReference>
<organism evidence="3 4">
    <name type="scientific">Fibrella aestuarina BUZ 2</name>
    <dbReference type="NCBI Taxonomy" id="1166018"/>
    <lineage>
        <taxon>Bacteria</taxon>
        <taxon>Pseudomonadati</taxon>
        <taxon>Bacteroidota</taxon>
        <taxon>Cytophagia</taxon>
        <taxon>Cytophagales</taxon>
        <taxon>Spirosomataceae</taxon>
        <taxon>Fibrella</taxon>
    </lineage>
</organism>
<dbReference type="CDD" id="cd03809">
    <property type="entry name" value="GT4_MtfB-like"/>
    <property type="match status" value="1"/>
</dbReference>
<gene>
    <name evidence="3" type="ORF">FAES_4932</name>
</gene>
<dbReference type="EMBL" id="HE796683">
    <property type="protein sequence ID" value="CCH02931.1"/>
    <property type="molecule type" value="Genomic_DNA"/>
</dbReference>
<keyword evidence="1" id="KW-0808">Transferase</keyword>
<dbReference type="HOGENOM" id="CLU_009583_27_1_10"/>
<dbReference type="GO" id="GO:0016757">
    <property type="term" value="F:glycosyltransferase activity"/>
    <property type="evidence" value="ECO:0007669"/>
    <property type="project" value="InterPro"/>
</dbReference>